<protein>
    <submittedName>
        <fullName evidence="1">Uncharacterized protein</fullName>
    </submittedName>
</protein>
<dbReference type="EMBL" id="QTTY01000028">
    <property type="protein sequence ID" value="REF24959.1"/>
    <property type="molecule type" value="Genomic_DNA"/>
</dbReference>
<gene>
    <name evidence="1" type="ORF">DET55_12880</name>
</gene>
<sequence length="31" mass="3650">MVEVIGRALYIVFETICYALCLKDKEEDEKK</sequence>
<comment type="caution">
    <text evidence="1">The sequence shown here is derived from an EMBL/GenBank/DDBJ whole genome shotgun (WGS) entry which is preliminary data.</text>
</comment>
<reference evidence="1 2" key="1">
    <citation type="submission" date="2018-08" db="EMBL/GenBank/DDBJ databases">
        <title>Freshwater and sediment microbial communities from various areas in North America, analyzing microbe dynamics in response to fracking.</title>
        <authorList>
            <person name="Lamendella R."/>
        </authorList>
    </citation>
    <scope>NUCLEOTIDE SEQUENCE [LARGE SCALE GENOMIC DNA]</scope>
    <source>
        <strain evidence="1 2">DB-1</strain>
    </source>
</reference>
<evidence type="ECO:0000313" key="2">
    <source>
        <dbReference type="Proteomes" id="UP000256530"/>
    </source>
</evidence>
<name>A0A3D9U6D2_BACMY</name>
<organism evidence="1 2">
    <name type="scientific">Bacillus mycoides</name>
    <dbReference type="NCBI Taxonomy" id="1405"/>
    <lineage>
        <taxon>Bacteria</taxon>
        <taxon>Bacillati</taxon>
        <taxon>Bacillota</taxon>
        <taxon>Bacilli</taxon>
        <taxon>Bacillales</taxon>
        <taxon>Bacillaceae</taxon>
        <taxon>Bacillus</taxon>
        <taxon>Bacillus cereus group</taxon>
    </lineage>
</organism>
<dbReference type="AlphaFoldDB" id="A0A3D9U6D2"/>
<proteinExistence type="predicted"/>
<accession>A0A3D9U6D2</accession>
<dbReference type="Proteomes" id="UP000256530">
    <property type="component" value="Unassembled WGS sequence"/>
</dbReference>
<evidence type="ECO:0000313" key="1">
    <source>
        <dbReference type="EMBL" id="REF24959.1"/>
    </source>
</evidence>